<dbReference type="eggNOG" id="COG1309">
    <property type="taxonomic scope" value="Bacteria"/>
</dbReference>
<dbReference type="GeneID" id="42865526"/>
<dbReference type="GO" id="GO:0003700">
    <property type="term" value="F:DNA-binding transcription factor activity"/>
    <property type="evidence" value="ECO:0007669"/>
    <property type="project" value="TreeGrafter"/>
</dbReference>
<organism evidence="4 5">
    <name type="scientific">Bifidobacterium angulatum DSM 20098 = JCM 7096</name>
    <dbReference type="NCBI Taxonomy" id="518635"/>
    <lineage>
        <taxon>Bacteria</taxon>
        <taxon>Bacillati</taxon>
        <taxon>Actinomycetota</taxon>
        <taxon>Actinomycetes</taxon>
        <taxon>Bifidobacteriales</taxon>
        <taxon>Bifidobacteriaceae</taxon>
        <taxon>Bifidobacterium</taxon>
    </lineage>
</organism>
<dbReference type="Gene3D" id="1.10.357.10">
    <property type="entry name" value="Tetracycline Repressor, domain 2"/>
    <property type="match status" value="1"/>
</dbReference>
<dbReference type="SUPFAM" id="SSF48498">
    <property type="entry name" value="Tetracyclin repressor-like, C-terminal domain"/>
    <property type="match status" value="1"/>
</dbReference>
<evidence type="ECO:0000259" key="3">
    <source>
        <dbReference type="PROSITE" id="PS50977"/>
    </source>
</evidence>
<reference evidence="4" key="1">
    <citation type="submission" date="2009-04" db="EMBL/GenBank/DDBJ databases">
        <authorList>
            <person name="Weinstock G."/>
            <person name="Sodergren E."/>
            <person name="Clifton S."/>
            <person name="Fulton L."/>
            <person name="Fulton B."/>
            <person name="Courtney L."/>
            <person name="Fronick C."/>
            <person name="Harrison M."/>
            <person name="Strong C."/>
            <person name="Farmer C."/>
            <person name="Delahaunty K."/>
            <person name="Markovic C."/>
            <person name="Hall O."/>
            <person name="Minx P."/>
            <person name="Tomlinson C."/>
            <person name="Mitreva M."/>
            <person name="Nelson J."/>
            <person name="Hou S."/>
            <person name="Wollam A."/>
            <person name="Pepin K.H."/>
            <person name="Johnson M."/>
            <person name="Bhonagiri V."/>
            <person name="Nash W.E."/>
            <person name="Warren W."/>
            <person name="Chinwalla A."/>
            <person name="Mardis E.R."/>
            <person name="Wilson R.K."/>
        </authorList>
    </citation>
    <scope>NUCLEOTIDE SEQUENCE [LARGE SCALE GENOMIC DNA]</scope>
    <source>
        <strain evidence="4">DSM 20098</strain>
    </source>
</reference>
<dbReference type="KEGG" id="bang:BBAG_1201"/>
<sequence>MGNEDVDRRTAILNAAVESFGTLGYYGTSLQKIATMVGLTKAGVLHYVGSKEGLLTTVLNEMYDRETEDVTANMVREAEPLIADMWRRVVAINAKRPKLVHMFSTLSAEALNPDHPAHDYFATREEHVVDVARNIRWRVPAGVDAEQMLRAGFAMMDGIQLRWLRKPGQDLNAMWARCEDVLFPLPQWEGCR</sequence>
<evidence type="ECO:0000313" key="4">
    <source>
        <dbReference type="EMBL" id="EEP20799.1"/>
    </source>
</evidence>
<dbReference type="RefSeq" id="WP_003827034.1">
    <property type="nucleotide sequence ID" value="NZ_AP012322.1"/>
</dbReference>
<dbReference type="PANTHER" id="PTHR30055">
    <property type="entry name" value="HTH-TYPE TRANSCRIPTIONAL REGULATOR RUTR"/>
    <property type="match status" value="1"/>
</dbReference>
<dbReference type="InterPro" id="IPR036271">
    <property type="entry name" value="Tet_transcr_reg_TetR-rel_C_sf"/>
</dbReference>
<dbReference type="HOGENOM" id="CLU_069356_44_0_11"/>
<comment type="caution">
    <text evidence="4">The sequence shown here is derived from an EMBL/GenBank/DDBJ whole genome shotgun (WGS) entry which is preliminary data.</text>
</comment>
<dbReference type="PATRIC" id="fig|518635.17.peg.1268"/>
<gene>
    <name evidence="4" type="ORF">BIFANG_03372</name>
</gene>
<evidence type="ECO:0000313" key="5">
    <source>
        <dbReference type="Proteomes" id="UP000006408"/>
    </source>
</evidence>
<accession>C4FGA3</accession>
<dbReference type="Pfam" id="PF00440">
    <property type="entry name" value="TetR_N"/>
    <property type="match status" value="1"/>
</dbReference>
<dbReference type="PROSITE" id="PS50977">
    <property type="entry name" value="HTH_TETR_2"/>
    <property type="match status" value="1"/>
</dbReference>
<dbReference type="PANTHER" id="PTHR30055:SF226">
    <property type="entry name" value="HTH-TYPE TRANSCRIPTIONAL REGULATOR PKSA"/>
    <property type="match status" value="1"/>
</dbReference>
<dbReference type="STRING" id="1683.Bang102_000075"/>
<dbReference type="Proteomes" id="UP000006408">
    <property type="component" value="Unassembled WGS sequence"/>
</dbReference>
<feature type="DNA-binding region" description="H-T-H motif" evidence="2">
    <location>
        <begin position="29"/>
        <end position="48"/>
    </location>
</feature>
<name>C4FGA3_9BIFI</name>
<evidence type="ECO:0000256" key="1">
    <source>
        <dbReference type="ARBA" id="ARBA00023125"/>
    </source>
</evidence>
<dbReference type="SUPFAM" id="SSF46689">
    <property type="entry name" value="Homeodomain-like"/>
    <property type="match status" value="1"/>
</dbReference>
<keyword evidence="1 2" id="KW-0238">DNA-binding</keyword>
<feature type="domain" description="HTH tetR-type" evidence="3">
    <location>
        <begin position="6"/>
        <end position="66"/>
    </location>
</feature>
<dbReference type="AlphaFoldDB" id="C4FGA3"/>
<dbReference type="EMBL" id="ABYS02000009">
    <property type="protein sequence ID" value="EEP20799.1"/>
    <property type="molecule type" value="Genomic_DNA"/>
</dbReference>
<evidence type="ECO:0000256" key="2">
    <source>
        <dbReference type="PROSITE-ProRule" id="PRU00335"/>
    </source>
</evidence>
<dbReference type="InterPro" id="IPR001647">
    <property type="entry name" value="HTH_TetR"/>
</dbReference>
<dbReference type="PRINTS" id="PR00455">
    <property type="entry name" value="HTHTETR"/>
</dbReference>
<proteinExistence type="predicted"/>
<protein>
    <submittedName>
        <fullName evidence="4">Transcriptional regulator, TetR family</fullName>
    </submittedName>
</protein>
<dbReference type="InterPro" id="IPR009057">
    <property type="entry name" value="Homeodomain-like_sf"/>
</dbReference>
<dbReference type="GO" id="GO:0000976">
    <property type="term" value="F:transcription cis-regulatory region binding"/>
    <property type="evidence" value="ECO:0007669"/>
    <property type="project" value="TreeGrafter"/>
</dbReference>
<keyword evidence="5" id="KW-1185">Reference proteome</keyword>
<dbReference type="InterPro" id="IPR050109">
    <property type="entry name" value="HTH-type_TetR-like_transc_reg"/>
</dbReference>